<evidence type="ECO:0000313" key="2">
    <source>
        <dbReference type="Proteomes" id="UP000828924"/>
    </source>
</evidence>
<evidence type="ECO:0000313" key="1">
    <source>
        <dbReference type="EMBL" id="UNM13822.1"/>
    </source>
</evidence>
<proteinExistence type="predicted"/>
<reference evidence="1 2" key="1">
    <citation type="submission" date="2021-03" db="EMBL/GenBank/DDBJ databases">
        <title>Complete genome of Streptomyces formicae strain 1H-GS9 (DSM 100524).</title>
        <authorList>
            <person name="Atanasov K.E."/>
            <person name="Altabella T."/>
            <person name="Ferrer A."/>
        </authorList>
    </citation>
    <scope>NUCLEOTIDE SEQUENCE [LARGE SCALE GENOMIC DNA]</scope>
    <source>
        <strain evidence="1 2">1H-GS9</strain>
    </source>
</reference>
<dbReference type="EMBL" id="CP071872">
    <property type="protein sequence ID" value="UNM13822.1"/>
    <property type="molecule type" value="Genomic_DNA"/>
</dbReference>
<accession>A0ABY3WR85</accession>
<keyword evidence="2" id="KW-1185">Reference proteome</keyword>
<organism evidence="1 2">
    <name type="scientific">Streptomyces formicae</name>
    <dbReference type="NCBI Taxonomy" id="1616117"/>
    <lineage>
        <taxon>Bacteria</taxon>
        <taxon>Bacillati</taxon>
        <taxon>Actinomycetota</taxon>
        <taxon>Actinomycetes</taxon>
        <taxon>Kitasatosporales</taxon>
        <taxon>Streptomycetaceae</taxon>
        <taxon>Streptomyces</taxon>
    </lineage>
</organism>
<protein>
    <submittedName>
        <fullName evidence="1">Uncharacterized protein</fullName>
    </submittedName>
</protein>
<gene>
    <name evidence="1" type="ORF">J4032_22270</name>
</gene>
<dbReference type="RefSeq" id="WP_242332746.1">
    <property type="nucleotide sequence ID" value="NZ_CP071872.1"/>
</dbReference>
<sequence>MAELDIAPWRAEECSDEYMENCPCIVVASEGDRVKYIADAETPELAARIVADHNQALALNEGATT</sequence>
<name>A0ABY3WR85_9ACTN</name>
<dbReference type="Proteomes" id="UP000828924">
    <property type="component" value="Chromosome"/>
</dbReference>